<organism evidence="4 5">
    <name type="scientific">Pseudomonas migulae</name>
    <dbReference type="NCBI Taxonomy" id="78543"/>
    <lineage>
        <taxon>Bacteria</taxon>
        <taxon>Pseudomonadati</taxon>
        <taxon>Pseudomonadota</taxon>
        <taxon>Gammaproteobacteria</taxon>
        <taxon>Pseudomonadales</taxon>
        <taxon>Pseudomonadaceae</taxon>
        <taxon>Pseudomonas</taxon>
    </lineage>
</organism>
<dbReference type="Gene3D" id="3.90.25.10">
    <property type="entry name" value="UDP-galactose 4-epimerase, domain 1"/>
    <property type="match status" value="1"/>
</dbReference>
<dbReference type="Proteomes" id="UP000198985">
    <property type="component" value="Unassembled WGS sequence"/>
</dbReference>
<dbReference type="SUPFAM" id="SSF51735">
    <property type="entry name" value="NAD(P)-binding Rossmann-fold domains"/>
    <property type="match status" value="1"/>
</dbReference>
<proteinExistence type="predicted"/>
<dbReference type="InterPro" id="IPR036291">
    <property type="entry name" value="NAD(P)-bd_dom_sf"/>
</dbReference>
<evidence type="ECO:0000313" key="4">
    <source>
        <dbReference type="EMBL" id="SEE72318.1"/>
    </source>
</evidence>
<sequence length="320" mass="35351">MEKQSLLIIHWELSMHPLNPAKTENILVLGAGELGMAVLRELAARPEARVTVMLRPSAIDTTSAHKRQTLEELDTLGIKVLPGDAVNDSIEQLAARFSGFDTLVSCLGFVAGSGTQVKLARAALQSEVKRYVPWQFGVDYDVIGRGSPQDLFDEQLDVRQLLRAQSRLQWLIISTGMFTSFLFEPAFGVVDLAQNTVRALGSWNTAVTVTTPEDIGRLTAVILFDPALVNQVVYVTGDTLTYGQLADTVDRLLNRTVERVEWTVPALMADLAAAPDDPTRKYRAVFAEGKGVAWDKAQSYNAERQIETTTVAEWIERHLL</sequence>
<dbReference type="InterPro" id="IPR008030">
    <property type="entry name" value="NmrA-like"/>
</dbReference>
<dbReference type="InterPro" id="IPR045312">
    <property type="entry name" value="PCBER-like"/>
</dbReference>
<dbReference type="PANTHER" id="PTHR47706:SF6">
    <property type="entry name" value="NMRA-LIKE FAMILY PROTEIN (AFU_ORTHOLOGUE AFUA_6G00280)"/>
    <property type="match status" value="1"/>
</dbReference>
<dbReference type="AlphaFoldDB" id="A0A1H5L7Y6"/>
<keyword evidence="1" id="KW-0521">NADP</keyword>
<dbReference type="GO" id="GO:0016491">
    <property type="term" value="F:oxidoreductase activity"/>
    <property type="evidence" value="ECO:0007669"/>
    <property type="project" value="UniProtKB-KW"/>
</dbReference>
<protein>
    <submittedName>
        <fullName evidence="4">NmrA-like family protein</fullName>
    </submittedName>
</protein>
<gene>
    <name evidence="4" type="ORF">SAMN04490194_3727</name>
</gene>
<evidence type="ECO:0000313" key="5">
    <source>
        <dbReference type="Proteomes" id="UP000198985"/>
    </source>
</evidence>
<accession>A0A1H5L7Y6</accession>
<dbReference type="CDD" id="cd05259">
    <property type="entry name" value="PCBER_SDR_a"/>
    <property type="match status" value="1"/>
</dbReference>
<name>A0A1H5L7Y6_9PSED</name>
<dbReference type="EMBL" id="FNTY01000002">
    <property type="protein sequence ID" value="SEE72318.1"/>
    <property type="molecule type" value="Genomic_DNA"/>
</dbReference>
<dbReference type="InterPro" id="IPR051609">
    <property type="entry name" value="NmrA/Isoflavone_reductase-like"/>
</dbReference>
<evidence type="ECO:0000259" key="3">
    <source>
        <dbReference type="Pfam" id="PF05368"/>
    </source>
</evidence>
<keyword evidence="2" id="KW-0560">Oxidoreductase</keyword>
<evidence type="ECO:0000256" key="2">
    <source>
        <dbReference type="ARBA" id="ARBA00023002"/>
    </source>
</evidence>
<reference evidence="4 5" key="1">
    <citation type="submission" date="2016-10" db="EMBL/GenBank/DDBJ databases">
        <authorList>
            <person name="de Groot N.N."/>
        </authorList>
    </citation>
    <scope>NUCLEOTIDE SEQUENCE [LARGE SCALE GENOMIC DNA]</scope>
    <source>
        <strain evidence="4 5">BS3662</strain>
    </source>
</reference>
<dbReference type="PANTHER" id="PTHR47706">
    <property type="entry name" value="NMRA-LIKE FAMILY PROTEIN"/>
    <property type="match status" value="1"/>
</dbReference>
<dbReference type="Gene3D" id="3.40.50.720">
    <property type="entry name" value="NAD(P)-binding Rossmann-like Domain"/>
    <property type="match status" value="1"/>
</dbReference>
<evidence type="ECO:0000256" key="1">
    <source>
        <dbReference type="ARBA" id="ARBA00022857"/>
    </source>
</evidence>
<feature type="domain" description="NmrA-like" evidence="3">
    <location>
        <begin position="23"/>
        <end position="271"/>
    </location>
</feature>
<dbReference type="Pfam" id="PF05368">
    <property type="entry name" value="NmrA"/>
    <property type="match status" value="1"/>
</dbReference>